<gene>
    <name evidence="1" type="ORF">CN495_29865</name>
</gene>
<feature type="non-terminal residue" evidence="1">
    <location>
        <position position="142"/>
    </location>
</feature>
<protein>
    <recommendedName>
        <fullName evidence="3">Phage tail tape measure protein</fullName>
    </recommendedName>
</protein>
<accession>A0ABD6RZ08</accession>
<proteinExistence type="predicted"/>
<evidence type="ECO:0000313" key="1">
    <source>
        <dbReference type="EMBL" id="PER43889.1"/>
    </source>
</evidence>
<organism evidence="1 2">
    <name type="scientific">Bacillus thuringiensis</name>
    <dbReference type="NCBI Taxonomy" id="1428"/>
    <lineage>
        <taxon>Bacteria</taxon>
        <taxon>Bacillati</taxon>
        <taxon>Bacillota</taxon>
        <taxon>Bacilli</taxon>
        <taxon>Bacillales</taxon>
        <taxon>Bacillaceae</taxon>
        <taxon>Bacillus</taxon>
        <taxon>Bacillus cereus group</taxon>
    </lineage>
</organism>
<evidence type="ECO:0008006" key="3">
    <source>
        <dbReference type="Google" id="ProtNLM"/>
    </source>
</evidence>
<sequence length="142" mass="15204">MLRVLLNISGVKEGRIKMAEFGAGVDKSMQAVLDKTKISADQFEKWGQAIAQGGEGGQKAMLEATKALAGVENATDRNALGTKMFGTLWEDQGKKIIDTILKAEGKQVDLKKGVEDLHGATSKIDASPAVKFQQAMQDLQVA</sequence>
<comment type="caution">
    <text evidence="1">The sequence shown here is derived from an EMBL/GenBank/DDBJ whole genome shotgun (WGS) entry which is preliminary data.</text>
</comment>
<evidence type="ECO:0000313" key="2">
    <source>
        <dbReference type="Proteomes" id="UP000219897"/>
    </source>
</evidence>
<reference evidence="1 2" key="1">
    <citation type="submission" date="2017-09" db="EMBL/GenBank/DDBJ databases">
        <title>Large-scale bioinformatics analysis of Bacillus genomes uncovers conserved roles of natural products in bacterial physiology.</title>
        <authorList>
            <consortium name="Agbiome Team Llc"/>
            <person name="Bleich R.M."/>
            <person name="Kirk G.J."/>
            <person name="Santa Maria K.C."/>
            <person name="Allen S.E."/>
            <person name="Farag S."/>
            <person name="Shank E.A."/>
            <person name="Bowers A."/>
        </authorList>
    </citation>
    <scope>NUCLEOTIDE SEQUENCE [LARGE SCALE GENOMIC DNA]</scope>
    <source>
        <strain evidence="1 2">AFS005140</strain>
    </source>
</reference>
<dbReference type="Proteomes" id="UP000219897">
    <property type="component" value="Unassembled WGS sequence"/>
</dbReference>
<dbReference type="EMBL" id="NTYF01000165">
    <property type="protein sequence ID" value="PER43889.1"/>
    <property type="molecule type" value="Genomic_DNA"/>
</dbReference>
<name>A0ABD6RZ08_BACTU</name>
<dbReference type="AlphaFoldDB" id="A0ABD6RZ08"/>